<dbReference type="AlphaFoldDB" id="A0A1X7CW81"/>
<evidence type="ECO:0000256" key="2">
    <source>
        <dbReference type="SAM" id="Phobius"/>
    </source>
</evidence>
<feature type="compositionally biased region" description="Pro residues" evidence="1">
    <location>
        <begin position="11"/>
        <end position="20"/>
    </location>
</feature>
<accession>A0A1X7CW81</accession>
<gene>
    <name evidence="3" type="ORF">SAMN02982989_4679</name>
</gene>
<protein>
    <submittedName>
        <fullName evidence="3">Uncharacterized protein</fullName>
    </submittedName>
</protein>
<name>A0A1X7CW81_9HYPH</name>
<sequence>MPDNVIKFQRPPTPKPPRQTPPWLKRLLTALGIAAFFVAAFAYFSLTGSTQQ</sequence>
<evidence type="ECO:0000256" key="1">
    <source>
        <dbReference type="SAM" id="MobiDB-lite"/>
    </source>
</evidence>
<feature type="transmembrane region" description="Helical" evidence="2">
    <location>
        <begin position="27"/>
        <end position="46"/>
    </location>
</feature>
<evidence type="ECO:0000313" key="3">
    <source>
        <dbReference type="EMBL" id="SMF04301.1"/>
    </source>
</evidence>
<dbReference type="Proteomes" id="UP000192903">
    <property type="component" value="Unassembled WGS sequence"/>
</dbReference>
<keyword evidence="2" id="KW-0812">Transmembrane</keyword>
<evidence type="ECO:0000313" key="4">
    <source>
        <dbReference type="Proteomes" id="UP000192903"/>
    </source>
</evidence>
<proteinExistence type="predicted"/>
<organism evidence="3 4">
    <name type="scientific">Xaviernesmea oryzae</name>
    <dbReference type="NCBI Taxonomy" id="464029"/>
    <lineage>
        <taxon>Bacteria</taxon>
        <taxon>Pseudomonadati</taxon>
        <taxon>Pseudomonadota</taxon>
        <taxon>Alphaproteobacteria</taxon>
        <taxon>Hyphomicrobiales</taxon>
        <taxon>Rhizobiaceae</taxon>
        <taxon>Rhizobium/Agrobacterium group</taxon>
        <taxon>Xaviernesmea</taxon>
    </lineage>
</organism>
<dbReference type="EMBL" id="FXAF01000002">
    <property type="protein sequence ID" value="SMF04301.1"/>
    <property type="molecule type" value="Genomic_DNA"/>
</dbReference>
<dbReference type="RefSeq" id="WP_200814014.1">
    <property type="nucleotide sequence ID" value="NZ_FXAF01000002.1"/>
</dbReference>
<keyword evidence="2" id="KW-0472">Membrane</keyword>
<feature type="region of interest" description="Disordered" evidence="1">
    <location>
        <begin position="1"/>
        <end position="21"/>
    </location>
</feature>
<keyword evidence="2" id="KW-1133">Transmembrane helix</keyword>
<keyword evidence="4" id="KW-1185">Reference proteome</keyword>
<reference evidence="4" key="1">
    <citation type="submission" date="2017-04" db="EMBL/GenBank/DDBJ databases">
        <authorList>
            <person name="Varghese N."/>
            <person name="Submissions S."/>
        </authorList>
    </citation>
    <scope>NUCLEOTIDE SEQUENCE [LARGE SCALE GENOMIC DNA]</scope>
    <source>
        <strain evidence="4">B4P</strain>
    </source>
</reference>